<evidence type="ECO:0000256" key="1">
    <source>
        <dbReference type="SAM" id="Phobius"/>
    </source>
</evidence>
<keyword evidence="1" id="KW-0812">Transmembrane</keyword>
<evidence type="ECO:0000313" key="3">
    <source>
        <dbReference type="Proteomes" id="UP001175097"/>
    </source>
</evidence>
<evidence type="ECO:0000313" key="2">
    <source>
        <dbReference type="EMBL" id="MDN4607201.1"/>
    </source>
</evidence>
<dbReference type="EMBL" id="JAROCC010000004">
    <property type="protein sequence ID" value="MDN4607201.1"/>
    <property type="molecule type" value="Genomic_DNA"/>
</dbReference>
<gene>
    <name evidence="2" type="ORF">P5G49_06855</name>
</gene>
<proteinExistence type="predicted"/>
<sequence>MAGWFGIIFISALLIFISFFFTLSFFENLHKGDERITKQSKLAALICLGIAFVIPFLYVFFIG</sequence>
<name>A0ABT8JRN5_9BACL</name>
<keyword evidence="1" id="KW-0472">Membrane</keyword>
<reference evidence="2" key="1">
    <citation type="submission" date="2023-03" db="EMBL/GenBank/DDBJ databases">
        <title>MT1 and MT2 Draft Genomes of Novel Species.</title>
        <authorList>
            <person name="Venkateswaran K."/>
        </authorList>
    </citation>
    <scope>NUCLEOTIDE SEQUENCE</scope>
    <source>
        <strain evidence="2">F6_3S_P_2</strain>
    </source>
</reference>
<feature type="transmembrane region" description="Helical" evidence="1">
    <location>
        <begin position="42"/>
        <end position="62"/>
    </location>
</feature>
<dbReference type="Proteomes" id="UP001175097">
    <property type="component" value="Unassembled WGS sequence"/>
</dbReference>
<accession>A0ABT8JRN5</accession>
<organism evidence="2 3">
    <name type="scientific">Sporosarcina highlanderae</name>
    <dbReference type="NCBI Taxonomy" id="3035916"/>
    <lineage>
        <taxon>Bacteria</taxon>
        <taxon>Bacillati</taxon>
        <taxon>Bacillota</taxon>
        <taxon>Bacilli</taxon>
        <taxon>Bacillales</taxon>
        <taxon>Caryophanaceae</taxon>
        <taxon>Sporosarcina</taxon>
    </lineage>
</organism>
<protein>
    <submittedName>
        <fullName evidence="2">Uncharacterized protein</fullName>
    </submittedName>
</protein>
<dbReference type="RefSeq" id="WP_301242746.1">
    <property type="nucleotide sequence ID" value="NZ_JAROCC010000004.1"/>
</dbReference>
<feature type="transmembrane region" description="Helical" evidence="1">
    <location>
        <begin position="6"/>
        <end position="30"/>
    </location>
</feature>
<keyword evidence="3" id="KW-1185">Reference proteome</keyword>
<comment type="caution">
    <text evidence="2">The sequence shown here is derived from an EMBL/GenBank/DDBJ whole genome shotgun (WGS) entry which is preliminary data.</text>
</comment>
<keyword evidence="1" id="KW-1133">Transmembrane helix</keyword>